<dbReference type="InterPro" id="IPR010987">
    <property type="entry name" value="Glutathione-S-Trfase_C-like"/>
</dbReference>
<reference evidence="4 5" key="1">
    <citation type="submission" date="2016-03" db="EMBL/GenBank/DDBJ databases">
        <title>Fine-scale spatial genetic structure of a fungal parasite of coffee scale insects.</title>
        <authorList>
            <person name="Jackson D."/>
            <person name="Zemenick K.A."/>
            <person name="Malloure B."/>
            <person name="Quandt C.A."/>
            <person name="James T.Y."/>
        </authorList>
    </citation>
    <scope>NUCLEOTIDE SEQUENCE [LARGE SCALE GENOMIC DNA]</scope>
    <source>
        <strain evidence="4 5">UM487</strain>
    </source>
</reference>
<accession>A0A179IGI8</accession>
<dbReference type="PANTHER" id="PTHR44051">
    <property type="entry name" value="GLUTATHIONE S-TRANSFERASE-RELATED"/>
    <property type="match status" value="1"/>
</dbReference>
<dbReference type="Gene3D" id="3.40.30.10">
    <property type="entry name" value="Glutaredoxin"/>
    <property type="match status" value="1"/>
</dbReference>
<evidence type="ECO:0000313" key="4">
    <source>
        <dbReference type="EMBL" id="OAR01756.1"/>
    </source>
</evidence>
<dbReference type="InterPro" id="IPR004045">
    <property type="entry name" value="Glutathione_S-Trfase_N"/>
</dbReference>
<dbReference type="InterPro" id="IPR036249">
    <property type="entry name" value="Thioredoxin-like_sf"/>
</dbReference>
<dbReference type="PROSITE" id="PS50404">
    <property type="entry name" value="GST_NTER"/>
    <property type="match status" value="1"/>
</dbReference>
<evidence type="ECO:0000259" key="2">
    <source>
        <dbReference type="PROSITE" id="PS50404"/>
    </source>
</evidence>
<dbReference type="SFLD" id="SFLDG00358">
    <property type="entry name" value="Main_(cytGST)"/>
    <property type="match status" value="1"/>
</dbReference>
<dbReference type="Pfam" id="PF13410">
    <property type="entry name" value="GST_C_2"/>
    <property type="match status" value="1"/>
</dbReference>
<dbReference type="AlphaFoldDB" id="A0A179IGI8"/>
<dbReference type="PROSITE" id="PS50405">
    <property type="entry name" value="GST_CTER"/>
    <property type="match status" value="1"/>
</dbReference>
<dbReference type="SUPFAM" id="SSF52833">
    <property type="entry name" value="Thioredoxin-like"/>
    <property type="match status" value="1"/>
</dbReference>
<keyword evidence="5" id="KW-1185">Reference proteome</keyword>
<dbReference type="Proteomes" id="UP000243081">
    <property type="component" value="Unassembled WGS sequence"/>
</dbReference>
<evidence type="ECO:0000313" key="5">
    <source>
        <dbReference type="Proteomes" id="UP000243081"/>
    </source>
</evidence>
<feature type="domain" description="GST C-terminal" evidence="3">
    <location>
        <begin position="112"/>
        <end position="284"/>
    </location>
</feature>
<comment type="similarity">
    <text evidence="1">Belongs to the GST superfamily.</text>
</comment>
<name>A0A179IGI8_CORDF</name>
<dbReference type="SFLD" id="SFLDS00019">
    <property type="entry name" value="Glutathione_Transferase_(cytos"/>
    <property type="match status" value="1"/>
</dbReference>
<gene>
    <name evidence="4" type="ORF">LLEC1_07490</name>
</gene>
<protein>
    <recommendedName>
        <fullName evidence="6">GST N-terminal domain-containing protein</fullName>
    </recommendedName>
</protein>
<comment type="caution">
    <text evidence="4">The sequence shown here is derived from an EMBL/GenBank/DDBJ whole genome shotgun (WGS) entry which is preliminary data.</text>
</comment>
<dbReference type="Gene3D" id="1.20.1050.10">
    <property type="match status" value="1"/>
</dbReference>
<feature type="domain" description="GST N-terminal" evidence="2">
    <location>
        <begin position="5"/>
        <end position="94"/>
    </location>
</feature>
<dbReference type="OrthoDB" id="2098326at2759"/>
<dbReference type="OMA" id="DVQMSFP"/>
<evidence type="ECO:0000259" key="3">
    <source>
        <dbReference type="PROSITE" id="PS50405"/>
    </source>
</evidence>
<dbReference type="PANTHER" id="PTHR44051:SF9">
    <property type="entry name" value="GLUTATHIONE S-TRANSFERASE 1"/>
    <property type="match status" value="1"/>
</dbReference>
<sequence>MSTEQAKVKLYWLERSRSQRILWLLEELKVNYEVEIFHRDKQTFQAPPELQKVHPLGKSPVVSITPPGADAKPIVLAESGWMTEYLCTHFPEGQRLVPKRWQDGKENTIGGETEAYLRHQYYLHYAEGTLMPYLVMSLVIGRMYPLLFPWHSMRAQPKSSILVLTDLCAGLKSTDIPFFVRPLTSMVANKIFAAFIAPNIRKNLSMLNDQLSTSGGKYLCNDQLTAADILMSFPLIAAQARFRDIVPGWEQTFPRVSEYIKTLESSPGYKKSIAKVEELDGGKFTASL</sequence>
<evidence type="ECO:0008006" key="6">
    <source>
        <dbReference type="Google" id="ProtNLM"/>
    </source>
</evidence>
<organism evidence="4 5">
    <name type="scientific">Cordyceps confragosa</name>
    <name type="common">Lecanicillium lecanii</name>
    <dbReference type="NCBI Taxonomy" id="2714763"/>
    <lineage>
        <taxon>Eukaryota</taxon>
        <taxon>Fungi</taxon>
        <taxon>Dikarya</taxon>
        <taxon>Ascomycota</taxon>
        <taxon>Pezizomycotina</taxon>
        <taxon>Sordariomycetes</taxon>
        <taxon>Hypocreomycetidae</taxon>
        <taxon>Hypocreales</taxon>
        <taxon>Cordycipitaceae</taxon>
        <taxon>Akanthomyces</taxon>
    </lineage>
</organism>
<dbReference type="Pfam" id="PF13409">
    <property type="entry name" value="GST_N_2"/>
    <property type="match status" value="1"/>
</dbReference>
<dbReference type="CDD" id="cd03189">
    <property type="entry name" value="GST_C_GTT1_like"/>
    <property type="match status" value="1"/>
</dbReference>
<dbReference type="InterPro" id="IPR036282">
    <property type="entry name" value="Glutathione-S-Trfase_C_sf"/>
</dbReference>
<dbReference type="SUPFAM" id="SSF47616">
    <property type="entry name" value="GST C-terminal domain-like"/>
    <property type="match status" value="1"/>
</dbReference>
<dbReference type="EMBL" id="LUKN01001004">
    <property type="protein sequence ID" value="OAR01756.1"/>
    <property type="molecule type" value="Genomic_DNA"/>
</dbReference>
<dbReference type="InterPro" id="IPR040079">
    <property type="entry name" value="Glutathione_S-Trfase"/>
</dbReference>
<proteinExistence type="inferred from homology"/>
<dbReference type="CDD" id="cd03046">
    <property type="entry name" value="GST_N_GTT1_like"/>
    <property type="match status" value="1"/>
</dbReference>
<evidence type="ECO:0000256" key="1">
    <source>
        <dbReference type="ARBA" id="ARBA00007409"/>
    </source>
</evidence>